<reference evidence="2 3" key="1">
    <citation type="submission" date="2016-11" db="EMBL/GenBank/DDBJ databases">
        <authorList>
            <person name="Jaros S."/>
            <person name="Januszkiewicz K."/>
            <person name="Wedrychowicz H."/>
        </authorList>
    </citation>
    <scope>NUCLEOTIDE SEQUENCE [LARGE SCALE GENOMIC DNA]</scope>
    <source>
        <strain evidence="2 3">DSM 16112</strain>
    </source>
</reference>
<sequence>MKHMRIKIIAMMAVGVLAGCDSSQTLTKVDESKLIATTTAEHLATEADLAPAVYELIHSIHQKAVFVAAPDWKDDNKSRVLRIHSDTLAVQGEIVLPHVGFSLALDDANDRLYVGHGGEGFVSVVDTANNRLIETIALAPGFDKFPYHVRALRLDASGKHLYVPGIVSDPGADSVLFVLDTEKLQVIKTIPGFGFYGIGVAVDDARNRVLVGNGEGLIKLVDINSLAITGEFEVNTGTRLFNLALSTDGNYLYATDSGGVEDKQAFRKNYPNQRVMGDLPRTAVFDAATGAELASFTTAAAAAPSLAIVEDGKRQRLYVSNRGDGGKGSVSVYDTTDFRLVRTIDLPAHPNSLALDEARNVLFVSVKNDEARRKAGKAESVVRIDLNAL</sequence>
<dbReference type="PROSITE" id="PS51257">
    <property type="entry name" value="PROKAR_LIPOPROTEIN"/>
    <property type="match status" value="1"/>
</dbReference>
<evidence type="ECO:0000313" key="2">
    <source>
        <dbReference type="EMBL" id="SHF78039.1"/>
    </source>
</evidence>
<protein>
    <recommendedName>
        <fullName evidence="4">DNA-binding beta-propeller fold protein YncE</fullName>
    </recommendedName>
</protein>
<dbReference type="RefSeq" id="WP_143164534.1">
    <property type="nucleotide sequence ID" value="NZ_FQUZ01000041.1"/>
</dbReference>
<evidence type="ECO:0008006" key="4">
    <source>
        <dbReference type="Google" id="ProtNLM"/>
    </source>
</evidence>
<dbReference type="OrthoDB" id="145213at2"/>
<evidence type="ECO:0000313" key="3">
    <source>
        <dbReference type="Proteomes" id="UP000184327"/>
    </source>
</evidence>
<keyword evidence="1" id="KW-0732">Signal</keyword>
<dbReference type="Proteomes" id="UP000184327">
    <property type="component" value="Unassembled WGS sequence"/>
</dbReference>
<gene>
    <name evidence="2" type="ORF">SAMN02745117_02585</name>
</gene>
<keyword evidence="3" id="KW-1185">Reference proteome</keyword>
<dbReference type="EMBL" id="FQUZ01000041">
    <property type="protein sequence ID" value="SHF78039.1"/>
    <property type="molecule type" value="Genomic_DNA"/>
</dbReference>
<dbReference type="PANTHER" id="PTHR47197:SF3">
    <property type="entry name" value="DIHYDRO-HEME D1 DEHYDROGENASE"/>
    <property type="match status" value="1"/>
</dbReference>
<dbReference type="InterPro" id="IPR015943">
    <property type="entry name" value="WD40/YVTN_repeat-like_dom_sf"/>
</dbReference>
<dbReference type="PANTHER" id="PTHR47197">
    <property type="entry name" value="PROTEIN NIRF"/>
    <property type="match status" value="1"/>
</dbReference>
<dbReference type="SUPFAM" id="SSF51004">
    <property type="entry name" value="C-terminal (heme d1) domain of cytochrome cd1-nitrite reductase"/>
    <property type="match status" value="1"/>
</dbReference>
<name>A0A1M5EFN4_9BURK</name>
<dbReference type="AlphaFoldDB" id="A0A1M5EFN4"/>
<dbReference type="InterPro" id="IPR051200">
    <property type="entry name" value="Host-pathogen_enzymatic-act"/>
</dbReference>
<dbReference type="InterPro" id="IPR011048">
    <property type="entry name" value="Haem_d1_sf"/>
</dbReference>
<accession>A0A1M5EFN4</accession>
<evidence type="ECO:0000256" key="1">
    <source>
        <dbReference type="SAM" id="SignalP"/>
    </source>
</evidence>
<organism evidence="2 3">
    <name type="scientific">Lampropedia hyalina DSM 16112</name>
    <dbReference type="NCBI Taxonomy" id="1122156"/>
    <lineage>
        <taxon>Bacteria</taxon>
        <taxon>Pseudomonadati</taxon>
        <taxon>Pseudomonadota</taxon>
        <taxon>Betaproteobacteria</taxon>
        <taxon>Burkholderiales</taxon>
        <taxon>Comamonadaceae</taxon>
        <taxon>Lampropedia</taxon>
    </lineage>
</organism>
<feature type="signal peptide" evidence="1">
    <location>
        <begin position="1"/>
        <end position="18"/>
    </location>
</feature>
<dbReference type="Gene3D" id="2.130.10.10">
    <property type="entry name" value="YVTN repeat-like/Quinoprotein amine dehydrogenase"/>
    <property type="match status" value="1"/>
</dbReference>
<feature type="chain" id="PRO_5012951451" description="DNA-binding beta-propeller fold protein YncE" evidence="1">
    <location>
        <begin position="19"/>
        <end position="389"/>
    </location>
</feature>
<dbReference type="STRING" id="1122156.SAMN02745117_02585"/>
<proteinExistence type="predicted"/>